<dbReference type="SUPFAM" id="SSF55124">
    <property type="entry name" value="Nitrite/Sulfite reductase N-terminal domain-like"/>
    <property type="match status" value="2"/>
</dbReference>
<dbReference type="InterPro" id="IPR051329">
    <property type="entry name" value="NIR_SIR_4Fe-4S"/>
</dbReference>
<dbReference type="PANTHER" id="PTHR32439:SF9">
    <property type="entry name" value="BLR3264 PROTEIN"/>
    <property type="match status" value="1"/>
</dbReference>
<keyword evidence="1" id="KW-0004">4Fe-4S</keyword>
<evidence type="ECO:0000259" key="8">
    <source>
        <dbReference type="Pfam" id="PF03460"/>
    </source>
</evidence>
<evidence type="ECO:0000256" key="2">
    <source>
        <dbReference type="ARBA" id="ARBA00022617"/>
    </source>
</evidence>
<protein>
    <submittedName>
        <fullName evidence="9">Precorrin-3B synthase</fullName>
    </submittedName>
</protein>
<feature type="region of interest" description="Disordered" evidence="7">
    <location>
        <begin position="430"/>
        <end position="483"/>
    </location>
</feature>
<dbReference type="EMBL" id="JAHXZI010000010">
    <property type="protein sequence ID" value="MBW6436039.1"/>
    <property type="molecule type" value="Genomic_DNA"/>
</dbReference>
<keyword evidence="3" id="KW-0479">Metal-binding</keyword>
<name>A0ABS7B5H1_9ACTN</name>
<keyword evidence="2" id="KW-0349">Heme</keyword>
<evidence type="ECO:0000256" key="1">
    <source>
        <dbReference type="ARBA" id="ARBA00022485"/>
    </source>
</evidence>
<dbReference type="Proteomes" id="UP001519863">
    <property type="component" value="Unassembled WGS sequence"/>
</dbReference>
<proteinExistence type="predicted"/>
<evidence type="ECO:0000256" key="5">
    <source>
        <dbReference type="ARBA" id="ARBA00023004"/>
    </source>
</evidence>
<dbReference type="InterPro" id="IPR036136">
    <property type="entry name" value="Nit/Sulf_reduc_fer-like_dom_sf"/>
</dbReference>
<dbReference type="Gene3D" id="3.90.480.10">
    <property type="entry name" value="Sulfite Reductase Hemoprotein,Domain 2"/>
    <property type="match status" value="1"/>
</dbReference>
<evidence type="ECO:0000256" key="6">
    <source>
        <dbReference type="ARBA" id="ARBA00023014"/>
    </source>
</evidence>
<keyword evidence="10" id="KW-1185">Reference proteome</keyword>
<evidence type="ECO:0000256" key="4">
    <source>
        <dbReference type="ARBA" id="ARBA00023002"/>
    </source>
</evidence>
<dbReference type="Gene3D" id="3.30.413.10">
    <property type="entry name" value="Sulfite Reductase Hemoprotein, domain 1"/>
    <property type="match status" value="1"/>
</dbReference>
<dbReference type="PANTHER" id="PTHR32439">
    <property type="entry name" value="FERREDOXIN--NITRITE REDUCTASE, CHLOROPLASTIC"/>
    <property type="match status" value="1"/>
</dbReference>
<comment type="caution">
    <text evidence="9">The sequence shown here is derived from an EMBL/GenBank/DDBJ whole genome shotgun (WGS) entry which is preliminary data.</text>
</comment>
<feature type="domain" description="Nitrite/Sulfite reductase ferredoxin-like" evidence="8">
    <location>
        <begin position="23"/>
        <end position="84"/>
    </location>
</feature>
<accession>A0ABS7B5H1</accession>
<dbReference type="InterPro" id="IPR005117">
    <property type="entry name" value="NiRdtase/SiRdtase_haem-b_fer"/>
</dbReference>
<gene>
    <name evidence="9" type="ORF">KZ829_20045</name>
</gene>
<evidence type="ECO:0000256" key="7">
    <source>
        <dbReference type="SAM" id="MobiDB-lite"/>
    </source>
</evidence>
<dbReference type="InterPro" id="IPR045854">
    <property type="entry name" value="NO2/SO3_Rdtase_4Fe4S_sf"/>
</dbReference>
<evidence type="ECO:0000313" key="10">
    <source>
        <dbReference type="Proteomes" id="UP001519863"/>
    </source>
</evidence>
<keyword evidence="4" id="KW-0560">Oxidoreductase</keyword>
<keyword evidence="6" id="KW-0411">Iron-sulfur</keyword>
<sequence length="499" mass="49956">MSPVRTSDTDACPGALRLHAAADGLLARVRLPGGLLTGARLRALRELAEEFGDGALELTSRANLQLRGLSAIDAPALATRLRAAGLLPSQTHDNVRNIASPPLPGSTIRALIPALDRAVLDDPALAGLPGKFLFALGHVTLSPDVAAVPALTNPTPAPTVHAAVTTRPTPMAATTHPAATNPTPTVPTVHAGFAGSGDREHTGAGLFAIRFAGHDTGLRVEADRVVPALIAAAHAFLAEREEQRGDGPAAWRLRELTDGPARVSARVAGVLGLTPVAVAAAVPVEATDATDLVGVVAQADGLAAVGALVPLGRLAGVTLRVLEEADQLVVTPWRGVIVADLTPSAAPGWAGRLAAAGLAVAADSPWSGVTACAGRPGCAKSLADVRADATVTARFVDGLPVHWVGCARACGSPSGPHVRVEATADGYLVARTDGDRSGPAHPPESNRSGLGGPPGNSGAKGDGSGLVGPSTAGAGSPRISGIGTAVTGLGEIVAVARRP</sequence>
<organism evidence="9 10">
    <name type="scientific">Actinoplanes hulinensis</name>
    <dbReference type="NCBI Taxonomy" id="1144547"/>
    <lineage>
        <taxon>Bacteria</taxon>
        <taxon>Bacillati</taxon>
        <taxon>Actinomycetota</taxon>
        <taxon>Actinomycetes</taxon>
        <taxon>Micromonosporales</taxon>
        <taxon>Micromonosporaceae</taxon>
        <taxon>Actinoplanes</taxon>
    </lineage>
</organism>
<keyword evidence="5" id="KW-0408">Iron</keyword>
<dbReference type="Pfam" id="PF03460">
    <property type="entry name" value="NIR_SIR_ferr"/>
    <property type="match status" value="1"/>
</dbReference>
<dbReference type="RefSeq" id="WP_220145467.1">
    <property type="nucleotide sequence ID" value="NZ_JAHXZI010000010.1"/>
</dbReference>
<evidence type="ECO:0000313" key="9">
    <source>
        <dbReference type="EMBL" id="MBW6436039.1"/>
    </source>
</evidence>
<evidence type="ECO:0000256" key="3">
    <source>
        <dbReference type="ARBA" id="ARBA00022723"/>
    </source>
</evidence>
<reference evidence="9 10" key="1">
    <citation type="journal article" date="2013" name="Antonie Van Leeuwenhoek">
        <title>Actinoplanes hulinensis sp. nov., a novel actinomycete isolated from soybean root (Glycine max (L.) Merr).</title>
        <authorList>
            <person name="Shen Y."/>
            <person name="Liu C."/>
            <person name="Wang X."/>
            <person name="Zhao J."/>
            <person name="Jia F."/>
            <person name="Zhang Y."/>
            <person name="Wang L."/>
            <person name="Yang D."/>
            <person name="Xiang W."/>
        </authorList>
    </citation>
    <scope>NUCLEOTIDE SEQUENCE [LARGE SCALE GENOMIC DNA]</scope>
    <source>
        <strain evidence="9 10">NEAU-M9</strain>
    </source>
</reference>
<feature type="compositionally biased region" description="Gly residues" evidence="7">
    <location>
        <begin position="449"/>
        <end position="466"/>
    </location>
</feature>